<proteinExistence type="predicted"/>
<reference evidence="2 3" key="1">
    <citation type="submission" date="2019-05" db="EMBL/GenBank/DDBJ databases">
        <title>Draft genome sequence of Nonomuraea zeae DSM 100528.</title>
        <authorList>
            <person name="Saricaoglu S."/>
            <person name="Isik K."/>
        </authorList>
    </citation>
    <scope>NUCLEOTIDE SEQUENCE [LARGE SCALE GENOMIC DNA]</scope>
    <source>
        <strain evidence="2 3">DSM 100528</strain>
    </source>
</reference>
<keyword evidence="1" id="KW-0812">Transmembrane</keyword>
<dbReference type="Proteomes" id="UP000306628">
    <property type="component" value="Unassembled WGS sequence"/>
</dbReference>
<dbReference type="EMBL" id="VCKX01000215">
    <property type="protein sequence ID" value="TMR25942.1"/>
    <property type="molecule type" value="Genomic_DNA"/>
</dbReference>
<feature type="transmembrane region" description="Helical" evidence="1">
    <location>
        <begin position="12"/>
        <end position="35"/>
    </location>
</feature>
<keyword evidence="1" id="KW-1133">Transmembrane helix</keyword>
<evidence type="ECO:0000313" key="3">
    <source>
        <dbReference type="Proteomes" id="UP000306628"/>
    </source>
</evidence>
<keyword evidence="1" id="KW-0472">Membrane</keyword>
<evidence type="ECO:0000313" key="2">
    <source>
        <dbReference type="EMBL" id="TMR25942.1"/>
    </source>
</evidence>
<evidence type="ECO:0000256" key="1">
    <source>
        <dbReference type="SAM" id="Phobius"/>
    </source>
</evidence>
<dbReference type="OrthoDB" id="9954050at2"/>
<gene>
    <name evidence="2" type="ORF">ETD85_44180</name>
</gene>
<protein>
    <submittedName>
        <fullName evidence="2">Uncharacterized protein</fullName>
    </submittedName>
</protein>
<keyword evidence="3" id="KW-1185">Reference proteome</keyword>
<organism evidence="2 3">
    <name type="scientific">Nonomuraea zeae</name>
    <dbReference type="NCBI Taxonomy" id="1642303"/>
    <lineage>
        <taxon>Bacteria</taxon>
        <taxon>Bacillati</taxon>
        <taxon>Actinomycetota</taxon>
        <taxon>Actinomycetes</taxon>
        <taxon>Streptosporangiales</taxon>
        <taxon>Streptosporangiaceae</taxon>
        <taxon>Nonomuraea</taxon>
    </lineage>
</organism>
<dbReference type="AlphaFoldDB" id="A0A5S4FZD5"/>
<accession>A0A5S4FZD5</accession>
<name>A0A5S4FZD5_9ACTN</name>
<dbReference type="RefSeq" id="WP_138695823.1">
    <property type="nucleotide sequence ID" value="NZ_JBHSAZ010000026.1"/>
</dbReference>
<sequence>MIIINATWQRVALALIFVIPAVLIAVLLIPAFLVLPFSEKVRQFVLNVLDKGLQLVQCIVPRGEQGQDENAEGLKITLPGAKSA</sequence>
<comment type="caution">
    <text evidence="2">The sequence shown here is derived from an EMBL/GenBank/DDBJ whole genome shotgun (WGS) entry which is preliminary data.</text>
</comment>